<reference evidence="3" key="1">
    <citation type="submission" date="2016-10" db="EMBL/GenBank/DDBJ databases">
        <authorList>
            <person name="Varghese N."/>
            <person name="Submissions S."/>
        </authorList>
    </citation>
    <scope>NUCLEOTIDE SEQUENCE [LARGE SCALE GENOMIC DNA]</scope>
    <source>
        <strain evidence="3">NRRL B-59562</strain>
    </source>
</reference>
<dbReference type="RefSeq" id="WP_245728202.1">
    <property type="nucleotide sequence ID" value="NZ_FNNU01000004.1"/>
</dbReference>
<dbReference type="AlphaFoldDB" id="A0A1H3C860"/>
<evidence type="ECO:0000313" key="3">
    <source>
        <dbReference type="Proteomes" id="UP000243778"/>
    </source>
</evidence>
<feature type="compositionally biased region" description="Polar residues" evidence="1">
    <location>
        <begin position="1"/>
        <end position="12"/>
    </location>
</feature>
<evidence type="ECO:0000256" key="1">
    <source>
        <dbReference type="SAM" id="MobiDB-lite"/>
    </source>
</evidence>
<sequence>MTSKPNLPQDDTSAPEAKDSVQAKGEEITAAESRKPGSIPAFGFPFAMAELAKSKNDKPWYQKSNSSNHDKTPGPAPRGTRRAMGKR</sequence>
<evidence type="ECO:0000313" key="2">
    <source>
        <dbReference type="EMBL" id="SDX49699.1"/>
    </source>
</evidence>
<dbReference type="STRING" id="1007099.SAMN05216287_3124"/>
<keyword evidence="3" id="KW-1185">Reference proteome</keyword>
<proteinExistence type="predicted"/>
<protein>
    <submittedName>
        <fullName evidence="2">Uncharacterized protein</fullName>
    </submittedName>
</protein>
<name>A0A1H3C860_9PSED</name>
<feature type="compositionally biased region" description="Basic and acidic residues" evidence="1">
    <location>
        <begin position="16"/>
        <end position="35"/>
    </location>
</feature>
<dbReference type="EMBL" id="FNNU01000004">
    <property type="protein sequence ID" value="SDX49699.1"/>
    <property type="molecule type" value="Genomic_DNA"/>
</dbReference>
<dbReference type="Proteomes" id="UP000243778">
    <property type="component" value="Unassembled WGS sequence"/>
</dbReference>
<gene>
    <name evidence="2" type="ORF">SAMN05216287_3124</name>
</gene>
<organism evidence="2 3">
    <name type="scientific">Pseudomonas kuykendallii</name>
    <dbReference type="NCBI Taxonomy" id="1007099"/>
    <lineage>
        <taxon>Bacteria</taxon>
        <taxon>Pseudomonadati</taxon>
        <taxon>Pseudomonadota</taxon>
        <taxon>Gammaproteobacteria</taxon>
        <taxon>Pseudomonadales</taxon>
        <taxon>Pseudomonadaceae</taxon>
        <taxon>Pseudomonas</taxon>
    </lineage>
</organism>
<accession>A0A1H3C860</accession>
<feature type="region of interest" description="Disordered" evidence="1">
    <location>
        <begin position="55"/>
        <end position="87"/>
    </location>
</feature>
<feature type="region of interest" description="Disordered" evidence="1">
    <location>
        <begin position="1"/>
        <end position="42"/>
    </location>
</feature>